<dbReference type="RefSeq" id="WP_091523895.1">
    <property type="nucleotide sequence ID" value="NZ_FORF01000019.1"/>
</dbReference>
<keyword evidence="3" id="KW-0479">Metal-binding</keyword>
<evidence type="ECO:0000256" key="4">
    <source>
        <dbReference type="ARBA" id="ARBA00022842"/>
    </source>
</evidence>
<dbReference type="InterPro" id="IPR006439">
    <property type="entry name" value="HAD-SF_hydro_IA"/>
</dbReference>
<dbReference type="STRING" id="1121003.SAMN03080618_02976"/>
<dbReference type="InterPro" id="IPR023214">
    <property type="entry name" value="HAD_sf"/>
</dbReference>
<proteinExistence type="inferred from homology"/>
<dbReference type="SFLD" id="SFLDS00003">
    <property type="entry name" value="Haloacid_Dehalogenase"/>
    <property type="match status" value="1"/>
</dbReference>
<name>A0A1I3REL8_9HYPH</name>
<dbReference type="GO" id="GO:0046872">
    <property type="term" value="F:metal ion binding"/>
    <property type="evidence" value="ECO:0007669"/>
    <property type="project" value="UniProtKB-KW"/>
</dbReference>
<dbReference type="Pfam" id="PF00702">
    <property type="entry name" value="Hydrolase"/>
    <property type="match status" value="1"/>
</dbReference>
<dbReference type="SUPFAM" id="SSF56784">
    <property type="entry name" value="HAD-like"/>
    <property type="match status" value="1"/>
</dbReference>
<evidence type="ECO:0000313" key="5">
    <source>
        <dbReference type="EMBL" id="SFJ44149.1"/>
    </source>
</evidence>
<dbReference type="Proteomes" id="UP000242763">
    <property type="component" value="Unassembled WGS sequence"/>
</dbReference>
<evidence type="ECO:0000256" key="1">
    <source>
        <dbReference type="ARBA" id="ARBA00001946"/>
    </source>
</evidence>
<organism evidence="5 6">
    <name type="scientific">Aquamicrobium aerolatum DSM 21857</name>
    <dbReference type="NCBI Taxonomy" id="1121003"/>
    <lineage>
        <taxon>Bacteria</taxon>
        <taxon>Pseudomonadati</taxon>
        <taxon>Pseudomonadota</taxon>
        <taxon>Alphaproteobacteria</taxon>
        <taxon>Hyphomicrobiales</taxon>
        <taxon>Phyllobacteriaceae</taxon>
        <taxon>Aerobium</taxon>
    </lineage>
</organism>
<dbReference type="PANTHER" id="PTHR46193">
    <property type="entry name" value="6-PHOSPHOGLUCONATE PHOSPHATASE"/>
    <property type="match status" value="1"/>
</dbReference>
<dbReference type="AlphaFoldDB" id="A0A1I3REL8"/>
<dbReference type="InterPro" id="IPR051600">
    <property type="entry name" value="Beta-PGM-like"/>
</dbReference>
<keyword evidence="4" id="KW-0460">Magnesium</keyword>
<dbReference type="PANTHER" id="PTHR46193:SF10">
    <property type="entry name" value="6-PHOSPHOGLUCONATE PHOSPHATASE"/>
    <property type="match status" value="1"/>
</dbReference>
<keyword evidence="6" id="KW-1185">Reference proteome</keyword>
<dbReference type="Gene3D" id="3.40.50.1000">
    <property type="entry name" value="HAD superfamily/HAD-like"/>
    <property type="match status" value="1"/>
</dbReference>
<comment type="cofactor">
    <cofactor evidence="1">
        <name>Mg(2+)</name>
        <dbReference type="ChEBI" id="CHEBI:18420"/>
    </cofactor>
</comment>
<dbReference type="PRINTS" id="PR00413">
    <property type="entry name" value="HADHALOGNASE"/>
</dbReference>
<protein>
    <submittedName>
        <fullName evidence="5">Haloacid dehalogenase superfamily, subfamily IA, variant 3 with third motif having DD or ED</fullName>
    </submittedName>
</protein>
<evidence type="ECO:0000313" key="6">
    <source>
        <dbReference type="Proteomes" id="UP000242763"/>
    </source>
</evidence>
<dbReference type="NCBIfam" id="TIGR01509">
    <property type="entry name" value="HAD-SF-IA-v3"/>
    <property type="match status" value="1"/>
</dbReference>
<comment type="similarity">
    <text evidence="2">Belongs to the HAD-like hydrolase superfamily. CbbY/CbbZ/Gph/YieH family.</text>
</comment>
<evidence type="ECO:0000256" key="3">
    <source>
        <dbReference type="ARBA" id="ARBA00022723"/>
    </source>
</evidence>
<dbReference type="EMBL" id="FORF01000019">
    <property type="protein sequence ID" value="SFJ44149.1"/>
    <property type="molecule type" value="Genomic_DNA"/>
</dbReference>
<sequence>MSGIKAILFDCDGVVIDSEPMGCGALAQAVTEAGRPMSQHEARAIFSGNSARDSRRWMASNGLDAATVFARSDDILFEMFETSIPYIPGIERVLCDFPLERAICSNSSVLRLELSIGRTPLAAHFGGHVYSAEHVAQPKPAPDLALHACRQLGVDPREAVFIDDNIHGIHCAKEAGCMAVGFVAPSDDRVGHADTLRAAGADHLVNGMSEFHDLLATLLNNILEEA</sequence>
<dbReference type="Gene3D" id="1.10.150.240">
    <property type="entry name" value="Putative phosphatase, domain 2"/>
    <property type="match status" value="1"/>
</dbReference>
<gene>
    <name evidence="5" type="ORF">SAMN03080618_02976</name>
</gene>
<accession>A0A1I3REL8</accession>
<dbReference type="InterPro" id="IPR036412">
    <property type="entry name" value="HAD-like_sf"/>
</dbReference>
<evidence type="ECO:0000256" key="2">
    <source>
        <dbReference type="ARBA" id="ARBA00006171"/>
    </source>
</evidence>
<dbReference type="OrthoDB" id="9797743at2"/>
<dbReference type="InterPro" id="IPR023198">
    <property type="entry name" value="PGP-like_dom2"/>
</dbReference>
<reference evidence="6" key="1">
    <citation type="submission" date="2016-10" db="EMBL/GenBank/DDBJ databases">
        <authorList>
            <person name="Varghese N."/>
            <person name="Submissions S."/>
        </authorList>
    </citation>
    <scope>NUCLEOTIDE SEQUENCE [LARGE SCALE GENOMIC DNA]</scope>
    <source>
        <strain evidence="6">DSM 21857</strain>
    </source>
</reference>
<dbReference type="SFLD" id="SFLDG01129">
    <property type="entry name" value="C1.5:_HAD__Beta-PGM__Phosphata"/>
    <property type="match status" value="1"/>
</dbReference>
<dbReference type="GO" id="GO:0003824">
    <property type="term" value="F:catalytic activity"/>
    <property type="evidence" value="ECO:0007669"/>
    <property type="project" value="UniProtKB-ARBA"/>
</dbReference>